<dbReference type="AlphaFoldDB" id="A0AAR2J5B4"/>
<comment type="subcellular location">
    <subcellularLocation>
        <location evidence="1 9">Golgi apparatus</location>
        <location evidence="1 9">Golgi stack membrane</location>
        <topology evidence="1 9">Single-pass type II membrane protein</topology>
    </subcellularLocation>
</comment>
<evidence type="ECO:0000256" key="2">
    <source>
        <dbReference type="ARBA" id="ARBA00009239"/>
    </source>
</evidence>
<reference evidence="11" key="3">
    <citation type="submission" date="2025-09" db="UniProtKB">
        <authorList>
            <consortium name="Ensembl"/>
        </authorList>
    </citation>
    <scope>IDENTIFICATION</scope>
</reference>
<evidence type="ECO:0000256" key="4">
    <source>
        <dbReference type="ARBA" id="ARBA00022692"/>
    </source>
</evidence>
<protein>
    <recommendedName>
        <fullName evidence="9">Beta-1,4-N-acetylgalactosaminyltransferase</fullName>
        <ecNumber evidence="9">2.4.1.244</ecNumber>
    </recommendedName>
</protein>
<evidence type="ECO:0000256" key="7">
    <source>
        <dbReference type="ARBA" id="ARBA00023034"/>
    </source>
</evidence>
<dbReference type="GO" id="GO:0033842">
    <property type="term" value="F:N-acetyl-beta-glucosaminyl-derivative 4-beta-N-acetylgalactosaminyltransferase activity"/>
    <property type="evidence" value="ECO:0007669"/>
    <property type="project" value="UniProtKB-EC"/>
</dbReference>
<dbReference type="EC" id="2.4.1.244" evidence="9"/>
<dbReference type="PROSITE" id="PS51820">
    <property type="entry name" value="PA14"/>
    <property type="match status" value="1"/>
</dbReference>
<dbReference type="InterPro" id="IPR051227">
    <property type="entry name" value="CS_glycosyltransferase"/>
</dbReference>
<dbReference type="InterPro" id="IPR037524">
    <property type="entry name" value="PA14/GLEYA"/>
</dbReference>
<dbReference type="PANTHER" id="PTHR12369:SF15">
    <property type="entry name" value="BETA-1,4-N-ACETYLGALACTOSAMINYLTRANSFERASE 3"/>
    <property type="match status" value="1"/>
</dbReference>
<evidence type="ECO:0000259" key="10">
    <source>
        <dbReference type="PROSITE" id="PS51820"/>
    </source>
</evidence>
<evidence type="ECO:0000313" key="12">
    <source>
        <dbReference type="Proteomes" id="UP001501920"/>
    </source>
</evidence>
<dbReference type="SUPFAM" id="SSF53448">
    <property type="entry name" value="Nucleotide-diphospho-sugar transferases"/>
    <property type="match status" value="1"/>
</dbReference>
<keyword evidence="12" id="KW-1185">Reference proteome</keyword>
<keyword evidence="8" id="KW-0472">Membrane</keyword>
<evidence type="ECO:0000256" key="8">
    <source>
        <dbReference type="ARBA" id="ARBA00023136"/>
    </source>
</evidence>
<proteinExistence type="inferred from homology"/>
<accession>A0AAR2J5B4</accession>
<evidence type="ECO:0000256" key="6">
    <source>
        <dbReference type="ARBA" id="ARBA00022989"/>
    </source>
</evidence>
<feature type="domain" description="PA14" evidence="10">
    <location>
        <begin position="38"/>
        <end position="200"/>
    </location>
</feature>
<dbReference type="InterPro" id="IPR008428">
    <property type="entry name" value="Chond_GalNAc"/>
</dbReference>
<evidence type="ECO:0000256" key="3">
    <source>
        <dbReference type="ARBA" id="ARBA00022679"/>
    </source>
</evidence>
<evidence type="ECO:0000256" key="5">
    <source>
        <dbReference type="ARBA" id="ARBA00022968"/>
    </source>
</evidence>
<keyword evidence="4" id="KW-0812">Transmembrane</keyword>
<dbReference type="Ensembl" id="ENSPNAT00000052152.1">
    <property type="protein sequence ID" value="ENSPNAP00000047218.1"/>
    <property type="gene ID" value="ENSPNAG00000026450.2"/>
</dbReference>
<comment type="catalytic activity">
    <reaction evidence="9">
        <text>an N-acetyl-beta-D-glucosaminyl derivative + UDP-N-acetyl-alpha-D-galactosamine = an N-acetyl-beta-D-galactosaminyl-(1-&gt;4)-N-acetyl-beta-D-glucosaminyl derivative + UDP + H(+)</text>
        <dbReference type="Rhea" id="RHEA:20493"/>
        <dbReference type="ChEBI" id="CHEBI:15378"/>
        <dbReference type="ChEBI" id="CHEBI:58223"/>
        <dbReference type="ChEBI" id="CHEBI:61631"/>
        <dbReference type="ChEBI" id="CHEBI:67138"/>
        <dbReference type="ChEBI" id="CHEBI:138027"/>
        <dbReference type="EC" id="2.4.1.244"/>
    </reaction>
</comment>
<dbReference type="Proteomes" id="UP001501920">
    <property type="component" value="Chromosome 7"/>
</dbReference>
<keyword evidence="7 9" id="KW-0333">Golgi apparatus</keyword>
<dbReference type="GeneTree" id="ENSGT01050000244857"/>
<dbReference type="InterPro" id="IPR029044">
    <property type="entry name" value="Nucleotide-diphossugar_trans"/>
</dbReference>
<reference evidence="11" key="2">
    <citation type="submission" date="2025-08" db="UniProtKB">
        <authorList>
            <consortium name="Ensembl"/>
        </authorList>
    </citation>
    <scope>IDENTIFICATION</scope>
</reference>
<evidence type="ECO:0000256" key="1">
    <source>
        <dbReference type="ARBA" id="ARBA00004447"/>
    </source>
</evidence>
<dbReference type="Gene3D" id="3.90.550.10">
    <property type="entry name" value="Spore Coat Polysaccharide Biosynthesis Protein SpsA, Chain A"/>
    <property type="match status" value="1"/>
</dbReference>
<dbReference type="SMART" id="SM00758">
    <property type="entry name" value="PA14"/>
    <property type="match status" value="1"/>
</dbReference>
<sequence>KQTFPTLKVTKEDEILWRLLPESKQTHVNAECSPDYFLHWREANLHVFEDWCGSTIAKLRKNLHYPLYPHSRITVKKLAVSPSWTNYGLRMFGYIHPFTDGEFLFAVACDDNCEFWLSQDENPDNLKLSAYVGKAGKEWTAPGEYGKYPSQISQPVLLQQQKRYYFELIHKQNDHGTDHVEVAWRLKQASTKFILIDSRSISLYTNESSLKMNYVSHIPQTVASHVVLSRDAALSTPHEADMLKEDPRDTFYQISLLDRSHLWGVLPECAYKPSYIIKGFPLLRYQGLQFVRLLYVYPNDYTRLTHMENDNKCFYQERPYYLKRYGFSMYMKLDQSENKNVGFRHRGTEITLRLSPSHCSATLLPSKHSSPKKIFTSGIFSKMRERGAEGEESRFVSKRKQKLSKYEEEDNTVDDWALYGDSESEYDLLNRVGFDREVNWAQTFQVKPLDFQTLRSDWIDLACNVSGNLLISQSEAEAVVQTFMEKLNKKYPSRFTLQRIVNVEKRPDVARGSRYLLELDLLEWSSRRIRLAHYIYVLYNPDQSRGRAINKQSNHPQLLLCSPHNFQWNPRATVHFIVPVKNQARWVQQFIVDMEELYRATGDSNFNIIITDYDSTDMDIEKALKNSHLPSYQYLRLKGNFQRSAGLQAGIDIITDEHSIVFLCDLHIHFPLGFIDSVRRHCVEGRMAFAPIVMRLNCGATPQEPDGYWEVNGFGLLGIYKSDLDSIGGMNTKDFTVRWGGEDWELLDRILQTGMEVERLYLRNFFHYYHSRRGMWNRRIVPDT</sequence>
<dbReference type="InterPro" id="IPR011658">
    <property type="entry name" value="PA14_dom"/>
</dbReference>
<comment type="function">
    <text evidence="9">Transfers N-acetylgalactosamine (GalNAc) from UDP-GalNAc to N-acetylglucosamine-beta-benzyl with a beta-1,4-linkage to form N,N'-diacetyllactosediamine, GalNAc-beta-1,4-GlcNAc structures in N-linked glycans and probably O-linked glycans.</text>
</comment>
<organism evidence="11 12">
    <name type="scientific">Pygocentrus nattereri</name>
    <name type="common">Red-bellied piranha</name>
    <dbReference type="NCBI Taxonomy" id="42514"/>
    <lineage>
        <taxon>Eukaryota</taxon>
        <taxon>Metazoa</taxon>
        <taxon>Chordata</taxon>
        <taxon>Craniata</taxon>
        <taxon>Vertebrata</taxon>
        <taxon>Euteleostomi</taxon>
        <taxon>Actinopterygii</taxon>
        <taxon>Neopterygii</taxon>
        <taxon>Teleostei</taxon>
        <taxon>Ostariophysi</taxon>
        <taxon>Characiformes</taxon>
        <taxon>Characoidei</taxon>
        <taxon>Pygocentrus</taxon>
    </lineage>
</organism>
<keyword evidence="5 9" id="KW-0735">Signal-anchor</keyword>
<evidence type="ECO:0000256" key="9">
    <source>
        <dbReference type="RuleBase" id="RU364016"/>
    </source>
</evidence>
<comment type="similarity">
    <text evidence="2 9">Belongs to the chondroitin N-acetylgalactosaminyltransferase family.</text>
</comment>
<name>A0AAR2J5B4_PYGNA</name>
<keyword evidence="6" id="KW-1133">Transmembrane helix</keyword>
<dbReference type="GO" id="GO:0032580">
    <property type="term" value="C:Golgi cisterna membrane"/>
    <property type="evidence" value="ECO:0007669"/>
    <property type="project" value="UniProtKB-SubCell"/>
</dbReference>
<keyword evidence="3 9" id="KW-0808">Transferase</keyword>
<reference evidence="11 12" key="1">
    <citation type="submission" date="2020-10" db="EMBL/GenBank/DDBJ databases">
        <title>Pygocentrus nattereri (red-bellied piranha) genome, fPygNat1, primary haplotype.</title>
        <authorList>
            <person name="Myers G."/>
            <person name="Meyer A."/>
            <person name="Karagic N."/>
            <person name="Pippel M."/>
            <person name="Winkler S."/>
            <person name="Tracey A."/>
            <person name="Wood J."/>
            <person name="Formenti G."/>
            <person name="Howe K."/>
            <person name="Fedrigo O."/>
            <person name="Jarvis E.D."/>
        </authorList>
    </citation>
    <scope>NUCLEOTIDE SEQUENCE [LARGE SCALE GENOMIC DNA]</scope>
</reference>
<dbReference type="Pfam" id="PF05679">
    <property type="entry name" value="CHGN"/>
    <property type="match status" value="1"/>
</dbReference>
<dbReference type="PANTHER" id="PTHR12369">
    <property type="entry name" value="CHONDROITIN SYNTHASE"/>
    <property type="match status" value="1"/>
</dbReference>
<evidence type="ECO:0000313" key="11">
    <source>
        <dbReference type="Ensembl" id="ENSPNAP00000047218.1"/>
    </source>
</evidence>